<dbReference type="EMBL" id="MH341391">
    <property type="protein sequence ID" value="AYN62285.1"/>
    <property type="molecule type" value="Genomic_DNA"/>
</dbReference>
<reference evidence="2" key="1">
    <citation type="journal article" date="2018" name="ACS Chem. Biol.">
        <title>Insertions within the Saxitoxin Biosynthetic Gene Cluster Result in Differential Toxin Profiles.</title>
        <authorList>
            <person name="Cullen A."/>
            <person name="D'Agostino P.M."/>
            <person name="Mazmouz R."/>
            <person name="Pickford R."/>
            <person name="Wood S."/>
            <person name="Neilan B.A."/>
        </authorList>
    </citation>
    <scope>NUCLEOTIDE SEQUENCE</scope>
    <source>
        <strain evidence="2">CAWBG524</strain>
    </source>
</reference>
<dbReference type="GO" id="GO:0003676">
    <property type="term" value="F:nucleic acid binding"/>
    <property type="evidence" value="ECO:0007669"/>
    <property type="project" value="InterPro"/>
</dbReference>
<dbReference type="Gene3D" id="3.30.420.10">
    <property type="entry name" value="Ribonuclease H-like superfamily/Ribonuclease H"/>
    <property type="match status" value="1"/>
</dbReference>
<name>A0A3G2KSJ1_9CYAN</name>
<proteinExistence type="predicted"/>
<dbReference type="InterPro" id="IPR038717">
    <property type="entry name" value="Tc1-like_DDE_dom"/>
</dbReference>
<protein>
    <submittedName>
        <fullName evidence="2">Transposase</fullName>
    </submittedName>
</protein>
<evidence type="ECO:0000313" key="2">
    <source>
        <dbReference type="EMBL" id="AYN62285.1"/>
    </source>
</evidence>
<dbReference type="Pfam" id="PF13358">
    <property type="entry name" value="DDE_3"/>
    <property type="match status" value="1"/>
</dbReference>
<dbReference type="AlphaFoldDB" id="A0A3G2KSJ1"/>
<accession>A0A3G2KSJ1</accession>
<evidence type="ECO:0000259" key="1">
    <source>
        <dbReference type="Pfam" id="PF13358"/>
    </source>
</evidence>
<dbReference type="InterPro" id="IPR036397">
    <property type="entry name" value="RNaseH_sf"/>
</dbReference>
<feature type="domain" description="Tc1-like transposase DDE" evidence="1">
    <location>
        <begin position="2"/>
        <end position="158"/>
    </location>
</feature>
<sequence>MRPGKVECREFEYIRHGTQTLIANFDVVTGQLVAPTIDTQRTEADFLGHCQRLIASDPTASKWHLIMDCLNIHQSESLVRWIADIEGIPFDNLGVKGKSGILQSMSTRAQFLANPAHKVVFHFTPKHCSWLNQVEIWFSILTRKLLRRGSFSSQADLKQQILNFVDYFNQKLAHPFQWTFKGKLLAV</sequence>
<organism evidence="2">
    <name type="scientific">Heteroscytonema crispum UCFS10</name>
    <dbReference type="NCBI Taxonomy" id="1885250"/>
    <lineage>
        <taxon>Bacteria</taxon>
        <taxon>Bacillati</taxon>
        <taxon>Cyanobacteriota</taxon>
        <taxon>Cyanophyceae</taxon>
        <taxon>Nostocales</taxon>
        <taxon>Heteroscytonemataceae</taxon>
        <taxon>Heteroscytonema</taxon>
    </lineage>
</organism>